<dbReference type="Proteomes" id="UP000031512">
    <property type="component" value="Chromosome 1"/>
</dbReference>
<evidence type="ECO:0000313" key="2">
    <source>
        <dbReference type="Proteomes" id="UP000031512"/>
    </source>
</evidence>
<organism evidence="1 2">
    <name type="scientific">Theileria equi strain WA</name>
    <dbReference type="NCBI Taxonomy" id="1537102"/>
    <lineage>
        <taxon>Eukaryota</taxon>
        <taxon>Sar</taxon>
        <taxon>Alveolata</taxon>
        <taxon>Apicomplexa</taxon>
        <taxon>Aconoidasida</taxon>
        <taxon>Piroplasmida</taxon>
        <taxon>Theileriidae</taxon>
        <taxon>Theileria</taxon>
    </lineage>
</organism>
<dbReference type="eggNOG" id="ENOG502TN24">
    <property type="taxonomic scope" value="Eukaryota"/>
</dbReference>
<keyword evidence="2" id="KW-1185">Reference proteome</keyword>
<dbReference type="KEGG" id="beq:BEWA_032000"/>
<dbReference type="RefSeq" id="XP_004830013.1">
    <property type="nucleotide sequence ID" value="XM_004829956.1"/>
</dbReference>
<gene>
    <name evidence="1" type="ORF">BEWA_032000</name>
</gene>
<name>L0AXQ3_THEEQ</name>
<reference evidence="1 2" key="1">
    <citation type="journal article" date="2012" name="BMC Genomics">
        <title>Comparative genomic analysis and phylogenetic position of Theileria equi.</title>
        <authorList>
            <person name="Kappmeyer L.S."/>
            <person name="Thiagarajan M."/>
            <person name="Herndon D.R."/>
            <person name="Ramsay J.D."/>
            <person name="Caler E."/>
            <person name="Djikeng A."/>
            <person name="Gillespie J.J."/>
            <person name="Lau A.O."/>
            <person name="Roalson E.H."/>
            <person name="Silva J.C."/>
            <person name="Silva M.G."/>
            <person name="Suarez C.E."/>
            <person name="Ueti M.W."/>
            <person name="Nene V.M."/>
            <person name="Mealey R.H."/>
            <person name="Knowles D.P."/>
            <person name="Brayton K.A."/>
        </authorList>
    </citation>
    <scope>NUCLEOTIDE SEQUENCE [LARGE SCALE GENOMIC DNA]</scope>
    <source>
        <strain evidence="1 2">WA</strain>
    </source>
</reference>
<dbReference type="VEuPathDB" id="PiroplasmaDB:BEWA_032000"/>
<dbReference type="OrthoDB" id="365868at2759"/>
<proteinExistence type="predicted"/>
<evidence type="ECO:0000313" key="1">
    <source>
        <dbReference type="EMBL" id="AFZ80347.1"/>
    </source>
</evidence>
<accession>L0AXQ3</accession>
<dbReference type="GeneID" id="15803531"/>
<protein>
    <submittedName>
        <fullName evidence="1">Uncharacterized protein</fullName>
    </submittedName>
</protein>
<dbReference type="AlphaFoldDB" id="L0AXQ3"/>
<dbReference type="EMBL" id="CP001669">
    <property type="protein sequence ID" value="AFZ80347.1"/>
    <property type="molecule type" value="Genomic_DNA"/>
</dbReference>
<sequence>MEFNYLERICDGPDPVTVTTKEEEDVTEVVTEPAPQIQLDWKIREGKGRRGIRIIKQNPPAIKKILESVPLGEDEDVMSIVGIPRKKRPDLPPMIYARLYGIPGKNIFTYELDKPKPHQRLAEHIGAGMIPLQGTSAPIKGIRRINKAFNGSLEDSLLPQINCVANKCGKAIINKAHISQLDDSLVAKSCERLVPQPRRHFEIKGNIGANLVPLYSVRKSQRRHYCFETRSLLEALQDSESG</sequence>